<dbReference type="Proteomes" id="UP001201812">
    <property type="component" value="Unassembled WGS sequence"/>
</dbReference>
<feature type="domain" description="Myb-like" evidence="5">
    <location>
        <begin position="290"/>
        <end position="331"/>
    </location>
</feature>
<dbReference type="InterPro" id="IPR009057">
    <property type="entry name" value="Homeodomain-like_sf"/>
</dbReference>
<dbReference type="PROSITE" id="PS51294">
    <property type="entry name" value="HTH_MYB"/>
    <property type="match status" value="1"/>
</dbReference>
<dbReference type="InterPro" id="IPR051651">
    <property type="entry name" value="DMTF1_DNA-bind_reg"/>
</dbReference>
<feature type="compositionally biased region" description="Basic residues" evidence="4">
    <location>
        <begin position="70"/>
        <end position="79"/>
    </location>
</feature>
<dbReference type="GO" id="GO:0005634">
    <property type="term" value="C:nucleus"/>
    <property type="evidence" value="ECO:0007669"/>
    <property type="project" value="UniProtKB-SubCell"/>
</dbReference>
<dbReference type="PROSITE" id="PS50090">
    <property type="entry name" value="MYB_LIKE"/>
    <property type="match status" value="1"/>
</dbReference>
<dbReference type="GO" id="GO:0000981">
    <property type="term" value="F:DNA-binding transcription factor activity, RNA polymerase II-specific"/>
    <property type="evidence" value="ECO:0007669"/>
    <property type="project" value="TreeGrafter"/>
</dbReference>
<keyword evidence="8" id="KW-1185">Reference proteome</keyword>
<dbReference type="InterPro" id="IPR017930">
    <property type="entry name" value="Myb_dom"/>
</dbReference>
<protein>
    <submittedName>
        <fullName evidence="7">Myb-like DNA-binding domain-containing protein</fullName>
    </submittedName>
</protein>
<keyword evidence="3" id="KW-0539">Nucleus</keyword>
<feature type="compositionally biased region" description="Basic and acidic residues" evidence="4">
    <location>
        <begin position="37"/>
        <end position="48"/>
    </location>
</feature>
<name>A0AAD4R464_9BILA</name>
<dbReference type="SMART" id="SM00717">
    <property type="entry name" value="SANT"/>
    <property type="match status" value="1"/>
</dbReference>
<evidence type="ECO:0000256" key="4">
    <source>
        <dbReference type="SAM" id="MobiDB-lite"/>
    </source>
</evidence>
<evidence type="ECO:0000256" key="2">
    <source>
        <dbReference type="ARBA" id="ARBA00023125"/>
    </source>
</evidence>
<dbReference type="GO" id="GO:0000978">
    <property type="term" value="F:RNA polymerase II cis-regulatory region sequence-specific DNA binding"/>
    <property type="evidence" value="ECO:0007669"/>
    <property type="project" value="TreeGrafter"/>
</dbReference>
<dbReference type="Pfam" id="PF13921">
    <property type="entry name" value="Myb_DNA-bind_6"/>
    <property type="match status" value="1"/>
</dbReference>
<reference evidence="7" key="1">
    <citation type="submission" date="2022-01" db="EMBL/GenBank/DDBJ databases">
        <title>Genome Sequence Resource for Two Populations of Ditylenchus destructor, the Migratory Endoparasitic Phytonematode.</title>
        <authorList>
            <person name="Zhang H."/>
            <person name="Lin R."/>
            <person name="Xie B."/>
        </authorList>
    </citation>
    <scope>NUCLEOTIDE SEQUENCE</scope>
    <source>
        <strain evidence="7">BazhouSP</strain>
    </source>
</reference>
<organism evidence="7 8">
    <name type="scientific">Ditylenchus destructor</name>
    <dbReference type="NCBI Taxonomy" id="166010"/>
    <lineage>
        <taxon>Eukaryota</taxon>
        <taxon>Metazoa</taxon>
        <taxon>Ecdysozoa</taxon>
        <taxon>Nematoda</taxon>
        <taxon>Chromadorea</taxon>
        <taxon>Rhabditida</taxon>
        <taxon>Tylenchina</taxon>
        <taxon>Tylenchomorpha</taxon>
        <taxon>Sphaerularioidea</taxon>
        <taxon>Anguinidae</taxon>
        <taxon>Anguininae</taxon>
        <taxon>Ditylenchus</taxon>
    </lineage>
</organism>
<feature type="compositionally biased region" description="Basic residues" evidence="4">
    <location>
        <begin position="25"/>
        <end position="36"/>
    </location>
</feature>
<evidence type="ECO:0000313" key="7">
    <source>
        <dbReference type="EMBL" id="KAI1714863.1"/>
    </source>
</evidence>
<evidence type="ECO:0000256" key="3">
    <source>
        <dbReference type="ARBA" id="ARBA00023242"/>
    </source>
</evidence>
<dbReference type="InterPro" id="IPR001005">
    <property type="entry name" value="SANT/Myb"/>
</dbReference>
<dbReference type="AlphaFoldDB" id="A0AAD4R464"/>
<proteinExistence type="predicted"/>
<comment type="caution">
    <text evidence="7">The sequence shown here is derived from an EMBL/GenBank/DDBJ whole genome shotgun (WGS) entry which is preliminary data.</text>
</comment>
<feature type="domain" description="HTH myb-type" evidence="6">
    <location>
        <begin position="288"/>
        <end position="335"/>
    </location>
</feature>
<gene>
    <name evidence="7" type="ORF">DdX_08132</name>
</gene>
<accession>A0AAD4R464</accession>
<dbReference type="SUPFAM" id="SSF46689">
    <property type="entry name" value="Homeodomain-like"/>
    <property type="match status" value="1"/>
</dbReference>
<dbReference type="PANTHER" id="PTHR46380:SF2">
    <property type="entry name" value="CYCLIN-D-BINDING MYB-LIKE TRANSCRIPTION FACTOR 1"/>
    <property type="match status" value="1"/>
</dbReference>
<evidence type="ECO:0000256" key="1">
    <source>
        <dbReference type="ARBA" id="ARBA00004123"/>
    </source>
</evidence>
<evidence type="ECO:0000259" key="5">
    <source>
        <dbReference type="PROSITE" id="PS50090"/>
    </source>
</evidence>
<evidence type="ECO:0000259" key="6">
    <source>
        <dbReference type="PROSITE" id="PS51294"/>
    </source>
</evidence>
<keyword evidence="2 7" id="KW-0238">DNA-binding</keyword>
<dbReference type="PANTHER" id="PTHR46380">
    <property type="entry name" value="CYCLIN-D-BINDING MYB-LIKE TRANSCRIPTION FACTOR 1"/>
    <property type="match status" value="1"/>
</dbReference>
<sequence length="587" mass="70651">MQIMDEGDQQSAEIDHPIETGNVSRKVRRKHKKQMRMVKERHERTEQEEHLEEANGIATEGNIEPEVPITKKKKKRKRKERTDDDLEEQRANPTKKRNEDVNYAYNYIERREMIDTKIPEDIHQLAGIYSAQMLNYTRPSEPNFDDYYEDSKRAILKLPADGGIFIDGIPFHHYVLTALKDKHLERLRRNGIEINRRQFNSYEDRLIKENWRTFSEHHNISLDQAPLYMSAATAHEDFLDHKERITFCRTTLFRPWMCKRLLDRTCVQVFRRCYVLFHCANLGPEDNRTWTTEDDKRLMELVEQRGKAWESIGAELNRTRFACQKRYENLNFSEENSNQGPWEPIEIARFYLFLKDNMARNPVLVATIPKYEKYENDVKWDSEELDRKKLNRSITQRQQKWQELKMEFREAKERLNTDIIKEVERAVIPESVLVLAHVKSITQRKYLPVSAEQMAQCIDVLNEQELAEKIRHFNLEQFWNKVFERNIINVPEHIHNPYHRIFNRIRYMVHVFSYMGFFKTLPIEEDTLKVRLEIISHVLRKAYSYKIKKKKIRKYVRRFIRAKGWEPRKQIVFVDNKDTGENDEENE</sequence>
<evidence type="ECO:0000313" key="8">
    <source>
        <dbReference type="Proteomes" id="UP001201812"/>
    </source>
</evidence>
<dbReference type="Gene3D" id="1.10.10.60">
    <property type="entry name" value="Homeodomain-like"/>
    <property type="match status" value="1"/>
</dbReference>
<dbReference type="EMBL" id="JAKKPZ010000012">
    <property type="protein sequence ID" value="KAI1714863.1"/>
    <property type="molecule type" value="Genomic_DNA"/>
</dbReference>
<comment type="subcellular location">
    <subcellularLocation>
        <location evidence="1">Nucleus</location>
    </subcellularLocation>
</comment>
<feature type="region of interest" description="Disordered" evidence="4">
    <location>
        <begin position="1"/>
        <end position="97"/>
    </location>
</feature>
<dbReference type="CDD" id="cd00167">
    <property type="entry name" value="SANT"/>
    <property type="match status" value="1"/>
</dbReference>